<keyword evidence="9" id="KW-1185">Reference proteome</keyword>
<dbReference type="Pfam" id="PF01795">
    <property type="entry name" value="Methyltransf_5"/>
    <property type="match status" value="1"/>
</dbReference>
<evidence type="ECO:0000313" key="8">
    <source>
        <dbReference type="EMBL" id="KAK9905671.1"/>
    </source>
</evidence>
<feature type="compositionally biased region" description="Polar residues" evidence="6">
    <location>
        <begin position="498"/>
        <end position="509"/>
    </location>
</feature>
<dbReference type="InterPro" id="IPR028055">
    <property type="entry name" value="YidC/Oxa/ALB_C"/>
</dbReference>
<dbReference type="SUPFAM" id="SSF53335">
    <property type="entry name" value="S-adenosyl-L-methionine-dependent methyltransferases"/>
    <property type="match status" value="1"/>
</dbReference>
<evidence type="ECO:0000313" key="9">
    <source>
        <dbReference type="Proteomes" id="UP001491310"/>
    </source>
</evidence>
<feature type="region of interest" description="Disordered" evidence="6">
    <location>
        <begin position="807"/>
        <end position="830"/>
    </location>
</feature>
<protein>
    <recommendedName>
        <fullName evidence="7">Membrane insertase YidC/Oxa/ALB C-terminal domain-containing protein</fullName>
    </recommendedName>
</protein>
<dbReference type="Gene3D" id="3.40.50.150">
    <property type="entry name" value="Vaccinia Virus protein VP39"/>
    <property type="match status" value="1"/>
</dbReference>
<dbReference type="EMBL" id="JALJOT010000011">
    <property type="protein sequence ID" value="KAK9905671.1"/>
    <property type="molecule type" value="Genomic_DNA"/>
</dbReference>
<dbReference type="PANTHER" id="PTHR11265:SF0">
    <property type="entry name" value="12S RRNA N4-METHYLCYTIDINE METHYLTRANSFERASE"/>
    <property type="match status" value="1"/>
</dbReference>
<accession>A0ABR2YHQ5</accession>
<feature type="region of interest" description="Disordered" evidence="6">
    <location>
        <begin position="395"/>
        <end position="533"/>
    </location>
</feature>
<keyword evidence="5" id="KW-0472">Membrane</keyword>
<name>A0ABR2YHQ5_9CHLO</name>
<gene>
    <name evidence="8" type="ORF">WJX75_004372</name>
</gene>
<evidence type="ECO:0000256" key="1">
    <source>
        <dbReference type="ARBA" id="ARBA00010396"/>
    </source>
</evidence>
<dbReference type="InterPro" id="IPR047196">
    <property type="entry name" value="YidC_ALB_C"/>
</dbReference>
<feature type="compositionally biased region" description="Low complexity" evidence="6">
    <location>
        <begin position="452"/>
        <end position="464"/>
    </location>
</feature>
<organism evidence="8 9">
    <name type="scientific">Coccomyxa subellipsoidea</name>
    <dbReference type="NCBI Taxonomy" id="248742"/>
    <lineage>
        <taxon>Eukaryota</taxon>
        <taxon>Viridiplantae</taxon>
        <taxon>Chlorophyta</taxon>
        <taxon>core chlorophytes</taxon>
        <taxon>Trebouxiophyceae</taxon>
        <taxon>Trebouxiophyceae incertae sedis</taxon>
        <taxon>Coccomyxaceae</taxon>
        <taxon>Coccomyxa</taxon>
    </lineage>
</organism>
<dbReference type="CDD" id="cd20070">
    <property type="entry name" value="5TM_YidC_Alb3"/>
    <property type="match status" value="1"/>
</dbReference>
<sequence length="867" mass="93253">MSCTCGPPSLRNTECLRPVSSSFLKPSAPYGRSAWLPNRRCRYPVGVQSALHGFEGPLQHAAEGMSGAAAGAPSALDQLAAKLTVSLMTLADTAASSAAQAVGDKAADAVMSGASAVQSATDAAAEVVQRDNGWFGFFTGPFETILKVLDTGLDKLHVPYSYGFSIILLTIFVKALTFPLSKKQVESTVAIQALQPRVKEIQEKYKGRDPQEAQIEVAKLYQEAKVNPLAGCLPTLITLPVWIGLYRALSNVADEGLLSEGFFWIPSLAGPTTLAAQKAGAGSWLFPLVNGAPPIGWHDASAYLVLPVLLIVSQYVSQKIISPPSDDPSQQSTQWILKFLPLMIGWFSLNVPSGLTIYWFINNVLSTAQQLWLKKTIQPPALASASSGTVVNARSTVEDLRPSGKDVNARRSPKASSSGDVIDVTPEQPSARSEAPKQGSRGKKKGEKFRALKAQEAAKRAAQLSERQQGGGDLQSRAPTTTQTKEASPKVPDAPPSKDNSTNGSSSVPDLQVLDDRRSSHNGASTSNRDDDIPHVPVLLDEVLLAFRGRSMRTFVDGTLGAGGHSAAVLSQHPDMQLLIGIDKDPVAHAIARKRLEQAKAEAQSGVKLQQVLGDFRGIRGHLEEMEGRAAASGVSGILLDLGMSSMQVDTAERGFSFAQDGPLDMRMSPSAVSSAEDIVNSWSEADLGRIFREYGEERAWRHIARKIVEVREEKPIRTTLQLAAAIGYQGRSRSSARRQSGSKQIHPATRVFQALRIAVNDELGALEAAIPDAIDALAPGGRLAIISFHSLEDRAVKWAFLRAAGRATPEDEQHGPRWQLDSMESSRDKRTAVAQIITKRPVLAQEQEAASNPRSRSAKLRVLEKL</sequence>
<comment type="subcellular location">
    <subcellularLocation>
        <location evidence="5">Membrane</location>
        <topology evidence="5">Multi-pass membrane protein</topology>
    </subcellularLocation>
</comment>
<keyword evidence="3" id="KW-0808">Transferase</keyword>
<dbReference type="Proteomes" id="UP001491310">
    <property type="component" value="Unassembled WGS sequence"/>
</dbReference>
<reference evidence="8 9" key="1">
    <citation type="journal article" date="2024" name="Nat. Commun.">
        <title>Phylogenomics reveals the evolutionary origins of lichenization in chlorophyte algae.</title>
        <authorList>
            <person name="Puginier C."/>
            <person name="Libourel C."/>
            <person name="Otte J."/>
            <person name="Skaloud P."/>
            <person name="Haon M."/>
            <person name="Grisel S."/>
            <person name="Petersen M."/>
            <person name="Berrin J.G."/>
            <person name="Delaux P.M."/>
            <person name="Dal Grande F."/>
            <person name="Keller J."/>
        </authorList>
    </citation>
    <scope>NUCLEOTIDE SEQUENCE [LARGE SCALE GENOMIC DNA]</scope>
    <source>
        <strain evidence="8 9">SAG 216-7</strain>
    </source>
</reference>
<feature type="compositionally biased region" description="Polar residues" evidence="6">
    <location>
        <begin position="477"/>
        <end position="486"/>
    </location>
</feature>
<dbReference type="SUPFAM" id="SSF81799">
    <property type="entry name" value="Putative methyltransferase TM0872, insert domain"/>
    <property type="match status" value="1"/>
</dbReference>
<dbReference type="InterPro" id="IPR023397">
    <property type="entry name" value="SAM-dep_MeTrfase_MraW_recog"/>
</dbReference>
<evidence type="ECO:0000256" key="2">
    <source>
        <dbReference type="ARBA" id="ARBA00022603"/>
    </source>
</evidence>
<keyword evidence="5" id="KW-0812">Transmembrane</keyword>
<keyword evidence="4" id="KW-0949">S-adenosyl-L-methionine</keyword>
<comment type="similarity">
    <text evidence="5">Belongs to the OXA1/ALB3/YidC family.</text>
</comment>
<comment type="similarity">
    <text evidence="1">Belongs to the methyltransferase superfamily. RsmH family.</text>
</comment>
<feature type="compositionally biased region" description="Basic and acidic residues" evidence="6">
    <location>
        <begin position="396"/>
        <end position="409"/>
    </location>
</feature>
<evidence type="ECO:0000256" key="5">
    <source>
        <dbReference type="RuleBase" id="RU003945"/>
    </source>
</evidence>
<dbReference type="Gene3D" id="1.10.150.170">
    <property type="entry name" value="Putative methyltransferase TM0872, insert domain"/>
    <property type="match status" value="1"/>
</dbReference>
<evidence type="ECO:0000259" key="7">
    <source>
        <dbReference type="Pfam" id="PF02096"/>
    </source>
</evidence>
<dbReference type="InterPro" id="IPR029063">
    <property type="entry name" value="SAM-dependent_MTases_sf"/>
</dbReference>
<feature type="domain" description="Membrane insertase YidC/Oxa/ALB C-terminal" evidence="7">
    <location>
        <begin position="162"/>
        <end position="375"/>
    </location>
</feature>
<proteinExistence type="inferred from homology"/>
<dbReference type="Pfam" id="PF02096">
    <property type="entry name" value="60KD_IMP"/>
    <property type="match status" value="1"/>
</dbReference>
<dbReference type="InterPro" id="IPR002903">
    <property type="entry name" value="RsmH"/>
</dbReference>
<dbReference type="NCBIfam" id="TIGR03592">
    <property type="entry name" value="yidC_oxa1_cterm"/>
    <property type="match status" value="1"/>
</dbReference>
<feature type="region of interest" description="Disordered" evidence="6">
    <location>
        <begin position="845"/>
        <end position="867"/>
    </location>
</feature>
<evidence type="ECO:0000256" key="6">
    <source>
        <dbReference type="SAM" id="MobiDB-lite"/>
    </source>
</evidence>
<evidence type="ECO:0000256" key="4">
    <source>
        <dbReference type="ARBA" id="ARBA00022691"/>
    </source>
</evidence>
<keyword evidence="2" id="KW-0489">Methyltransferase</keyword>
<dbReference type="NCBIfam" id="TIGR00006">
    <property type="entry name" value="16S rRNA (cytosine(1402)-N(4))-methyltransferase RsmH"/>
    <property type="match status" value="1"/>
</dbReference>
<dbReference type="PANTHER" id="PTHR11265">
    <property type="entry name" value="S-ADENOSYL-METHYLTRANSFERASE MRAW"/>
    <property type="match status" value="1"/>
</dbReference>
<dbReference type="HAMAP" id="MF_01007">
    <property type="entry name" value="16SrRNA_methyltr_H"/>
    <property type="match status" value="1"/>
</dbReference>
<comment type="caution">
    <text evidence="8">The sequence shown here is derived from an EMBL/GenBank/DDBJ whole genome shotgun (WGS) entry which is preliminary data.</text>
</comment>
<evidence type="ECO:0000256" key="3">
    <source>
        <dbReference type="ARBA" id="ARBA00022679"/>
    </source>
</evidence>